<feature type="compositionally biased region" description="Basic residues" evidence="1">
    <location>
        <begin position="87"/>
        <end position="98"/>
    </location>
</feature>
<evidence type="ECO:0000313" key="3">
    <source>
        <dbReference type="EMBL" id="KAF2207637.1"/>
    </source>
</evidence>
<gene>
    <name evidence="3" type="ORF">CERZMDRAFT_91728</name>
</gene>
<dbReference type="OrthoDB" id="3945310at2759"/>
<accession>A0A6A6F5N2</accession>
<keyword evidence="2" id="KW-1133">Transmembrane helix</keyword>
<protein>
    <submittedName>
        <fullName evidence="3">Uncharacterized protein</fullName>
    </submittedName>
</protein>
<evidence type="ECO:0000256" key="2">
    <source>
        <dbReference type="SAM" id="Phobius"/>
    </source>
</evidence>
<name>A0A6A6F5N2_9PEZI</name>
<reference evidence="3" key="1">
    <citation type="journal article" date="2020" name="Stud. Mycol.">
        <title>101 Dothideomycetes genomes: a test case for predicting lifestyles and emergence of pathogens.</title>
        <authorList>
            <person name="Haridas S."/>
            <person name="Albert R."/>
            <person name="Binder M."/>
            <person name="Bloem J."/>
            <person name="Labutti K."/>
            <person name="Salamov A."/>
            <person name="Andreopoulos B."/>
            <person name="Baker S."/>
            <person name="Barry K."/>
            <person name="Bills G."/>
            <person name="Bluhm B."/>
            <person name="Cannon C."/>
            <person name="Castanera R."/>
            <person name="Culley D."/>
            <person name="Daum C."/>
            <person name="Ezra D."/>
            <person name="Gonzalez J."/>
            <person name="Henrissat B."/>
            <person name="Kuo A."/>
            <person name="Liang C."/>
            <person name="Lipzen A."/>
            <person name="Lutzoni F."/>
            <person name="Magnuson J."/>
            <person name="Mondo S."/>
            <person name="Nolan M."/>
            <person name="Ohm R."/>
            <person name="Pangilinan J."/>
            <person name="Park H.-J."/>
            <person name="Ramirez L."/>
            <person name="Alfaro M."/>
            <person name="Sun H."/>
            <person name="Tritt A."/>
            <person name="Yoshinaga Y."/>
            <person name="Zwiers L.-H."/>
            <person name="Turgeon B."/>
            <person name="Goodwin S."/>
            <person name="Spatafora J."/>
            <person name="Crous P."/>
            <person name="Grigoriev I."/>
        </authorList>
    </citation>
    <scope>NUCLEOTIDE SEQUENCE</scope>
    <source>
        <strain evidence="3">SCOH1-5</strain>
    </source>
</reference>
<feature type="transmembrane region" description="Helical" evidence="2">
    <location>
        <begin position="20"/>
        <end position="42"/>
    </location>
</feature>
<dbReference type="Proteomes" id="UP000799539">
    <property type="component" value="Unassembled WGS sequence"/>
</dbReference>
<keyword evidence="2" id="KW-0812">Transmembrane</keyword>
<feature type="region of interest" description="Disordered" evidence="1">
    <location>
        <begin position="61"/>
        <end position="111"/>
    </location>
</feature>
<organism evidence="3 4">
    <name type="scientific">Cercospora zeae-maydis SCOH1-5</name>
    <dbReference type="NCBI Taxonomy" id="717836"/>
    <lineage>
        <taxon>Eukaryota</taxon>
        <taxon>Fungi</taxon>
        <taxon>Dikarya</taxon>
        <taxon>Ascomycota</taxon>
        <taxon>Pezizomycotina</taxon>
        <taxon>Dothideomycetes</taxon>
        <taxon>Dothideomycetidae</taxon>
        <taxon>Mycosphaerellales</taxon>
        <taxon>Mycosphaerellaceae</taxon>
        <taxon>Cercospora</taxon>
    </lineage>
</organism>
<keyword evidence="4" id="KW-1185">Reference proteome</keyword>
<dbReference type="EMBL" id="ML992701">
    <property type="protein sequence ID" value="KAF2207637.1"/>
    <property type="molecule type" value="Genomic_DNA"/>
</dbReference>
<evidence type="ECO:0000313" key="4">
    <source>
        <dbReference type="Proteomes" id="UP000799539"/>
    </source>
</evidence>
<keyword evidence="2" id="KW-0472">Membrane</keyword>
<evidence type="ECO:0000256" key="1">
    <source>
        <dbReference type="SAM" id="MobiDB-lite"/>
    </source>
</evidence>
<sequence>MPPSIYTKHNEKHRNGKGVFLFVSLLTAGLCSLYPMCCFHNYSSKSKAKSKQAVADLEQSQKEAAEYQARKAYHRSRSPPDTAYVPRNRHSSTRRHESRRREDRHRSRQRY</sequence>
<proteinExistence type="predicted"/>
<dbReference type="AlphaFoldDB" id="A0A6A6F5N2"/>